<dbReference type="PROSITE" id="PS00041">
    <property type="entry name" value="HTH_ARAC_FAMILY_1"/>
    <property type="match status" value="1"/>
</dbReference>
<dbReference type="SUPFAM" id="SSF46689">
    <property type="entry name" value="Homeodomain-like"/>
    <property type="match status" value="2"/>
</dbReference>
<accession>A0A850EEU3</accession>
<dbReference type="InterPro" id="IPR014710">
    <property type="entry name" value="RmlC-like_jellyroll"/>
</dbReference>
<comment type="caution">
    <text evidence="5">The sequence shown here is derived from an EMBL/GenBank/DDBJ whole genome shotgun (WGS) entry which is preliminary data.</text>
</comment>
<dbReference type="RefSeq" id="WP_175370413.1">
    <property type="nucleotide sequence ID" value="NZ_JABWCS010000192.1"/>
</dbReference>
<evidence type="ECO:0000259" key="4">
    <source>
        <dbReference type="PROSITE" id="PS01124"/>
    </source>
</evidence>
<keyword evidence="3" id="KW-0804">Transcription</keyword>
<dbReference type="Pfam" id="PF07883">
    <property type="entry name" value="Cupin_2"/>
    <property type="match status" value="1"/>
</dbReference>
<dbReference type="GO" id="GO:0043565">
    <property type="term" value="F:sequence-specific DNA binding"/>
    <property type="evidence" value="ECO:0007669"/>
    <property type="project" value="InterPro"/>
</dbReference>
<dbReference type="SUPFAM" id="SSF51182">
    <property type="entry name" value="RmlC-like cupins"/>
    <property type="match status" value="1"/>
</dbReference>
<reference evidence="5" key="1">
    <citation type="submission" date="2020-06" db="EMBL/GenBank/DDBJ databases">
        <title>Paenibacillus sp. nov., isolated from soil.</title>
        <authorList>
            <person name="Seo Y.L."/>
        </authorList>
    </citation>
    <scope>NUCLEOTIDE SEQUENCE [LARGE SCALE GENOMIC DNA]</scope>
    <source>
        <strain evidence="5">JW14</strain>
    </source>
</reference>
<organism evidence="5 6">
    <name type="scientific">Paenibacillus agri</name>
    <dbReference type="NCBI Taxonomy" id="2744309"/>
    <lineage>
        <taxon>Bacteria</taxon>
        <taxon>Bacillati</taxon>
        <taxon>Bacillota</taxon>
        <taxon>Bacilli</taxon>
        <taxon>Bacillales</taxon>
        <taxon>Paenibacillaceae</taxon>
        <taxon>Paenibacillus</taxon>
    </lineage>
</organism>
<dbReference type="InterPro" id="IPR018060">
    <property type="entry name" value="HTH_AraC"/>
</dbReference>
<keyword evidence="2" id="KW-0238">DNA-binding</keyword>
<dbReference type="InterPro" id="IPR009057">
    <property type="entry name" value="Homeodomain-like_sf"/>
</dbReference>
<keyword evidence="1" id="KW-0805">Transcription regulation</keyword>
<keyword evidence="6" id="KW-1185">Reference proteome</keyword>
<name>A0A850EEU3_9BACL</name>
<dbReference type="InterPro" id="IPR011051">
    <property type="entry name" value="RmlC_Cupin_sf"/>
</dbReference>
<protein>
    <submittedName>
        <fullName evidence="5">AraC family transcriptional regulator</fullName>
    </submittedName>
</protein>
<dbReference type="PRINTS" id="PR00032">
    <property type="entry name" value="HTHARAC"/>
</dbReference>
<dbReference type="PANTHER" id="PTHR43280:SF2">
    <property type="entry name" value="HTH-TYPE TRANSCRIPTIONAL REGULATOR EXSA"/>
    <property type="match status" value="1"/>
</dbReference>
<dbReference type="PROSITE" id="PS01124">
    <property type="entry name" value="HTH_ARAC_FAMILY_2"/>
    <property type="match status" value="1"/>
</dbReference>
<dbReference type="Proteomes" id="UP000564806">
    <property type="component" value="Unassembled WGS sequence"/>
</dbReference>
<dbReference type="EMBL" id="JABWCS010000192">
    <property type="protein sequence ID" value="NUU59793.1"/>
    <property type="molecule type" value="Genomic_DNA"/>
</dbReference>
<dbReference type="SMART" id="SM00342">
    <property type="entry name" value="HTH_ARAC"/>
    <property type="match status" value="1"/>
</dbReference>
<dbReference type="AlphaFoldDB" id="A0A850EEU3"/>
<evidence type="ECO:0000256" key="1">
    <source>
        <dbReference type="ARBA" id="ARBA00023015"/>
    </source>
</evidence>
<dbReference type="InterPro" id="IPR020449">
    <property type="entry name" value="Tscrpt_reg_AraC-type_HTH"/>
</dbReference>
<dbReference type="GO" id="GO:0003700">
    <property type="term" value="F:DNA-binding transcription factor activity"/>
    <property type="evidence" value="ECO:0007669"/>
    <property type="project" value="InterPro"/>
</dbReference>
<dbReference type="Gene3D" id="2.60.120.10">
    <property type="entry name" value="Jelly Rolls"/>
    <property type="match status" value="1"/>
</dbReference>
<evidence type="ECO:0000313" key="5">
    <source>
        <dbReference type="EMBL" id="NUU59793.1"/>
    </source>
</evidence>
<gene>
    <name evidence="5" type="ORF">HPT30_05415</name>
</gene>
<dbReference type="InterPro" id="IPR018062">
    <property type="entry name" value="HTH_AraC-typ_CS"/>
</dbReference>
<dbReference type="PANTHER" id="PTHR43280">
    <property type="entry name" value="ARAC-FAMILY TRANSCRIPTIONAL REGULATOR"/>
    <property type="match status" value="1"/>
</dbReference>
<proteinExistence type="predicted"/>
<dbReference type="Gene3D" id="1.10.10.60">
    <property type="entry name" value="Homeodomain-like"/>
    <property type="match status" value="2"/>
</dbReference>
<feature type="domain" description="HTH araC/xylS-type" evidence="4">
    <location>
        <begin position="196"/>
        <end position="294"/>
    </location>
</feature>
<dbReference type="InterPro" id="IPR013096">
    <property type="entry name" value="Cupin_2"/>
</dbReference>
<evidence type="ECO:0000256" key="2">
    <source>
        <dbReference type="ARBA" id="ARBA00023125"/>
    </source>
</evidence>
<sequence>MELTDWKSALPPVFNRLCEEIQVMDVIIEWVDIIFEQIGTASKCPPHAHTWFEFNYVLTGRLDTHFGGDSICVQANEFFLIPPGMVHSHTYTKGNPHEGLCFRWRIRRADGGEENVPGGSLYARLFRLQKWKPGSYRDEAGFGAMLIHFLREAALQRSELGLQLLLVGLLEQLCTLQQSMEGQSGLTRTYQDPLVRKVEIYLEDYQGGRLSVAELAASLHMSYGHLSRQYKKLTGHTIVERMNQIRLEKAAELLRLPDALVSESAEQAGFADLSYFSRAFKKRYGQSPLSYRKEQLRLPIEEAGE</sequence>
<evidence type="ECO:0000313" key="6">
    <source>
        <dbReference type="Proteomes" id="UP000564806"/>
    </source>
</evidence>
<dbReference type="Pfam" id="PF12833">
    <property type="entry name" value="HTH_18"/>
    <property type="match status" value="1"/>
</dbReference>
<evidence type="ECO:0000256" key="3">
    <source>
        <dbReference type="ARBA" id="ARBA00023163"/>
    </source>
</evidence>